<feature type="transmembrane region" description="Helical" evidence="1">
    <location>
        <begin position="101"/>
        <end position="122"/>
    </location>
</feature>
<proteinExistence type="predicted"/>
<keyword evidence="1" id="KW-0472">Membrane</keyword>
<dbReference type="STRING" id="1797.RMCT_2163"/>
<gene>
    <name evidence="2" type="ORF">RMCT_2163</name>
</gene>
<keyword evidence="1" id="KW-1133">Transmembrane helix</keyword>
<feature type="transmembrane region" description="Helical" evidence="1">
    <location>
        <begin position="128"/>
        <end position="150"/>
    </location>
</feature>
<evidence type="ECO:0000313" key="3">
    <source>
        <dbReference type="Proteomes" id="UP000069654"/>
    </source>
</evidence>
<name>A0A100XF24_MYCTH</name>
<feature type="transmembrane region" description="Helical" evidence="1">
    <location>
        <begin position="36"/>
        <end position="52"/>
    </location>
</feature>
<dbReference type="Proteomes" id="UP000069654">
    <property type="component" value="Unassembled WGS sequence"/>
</dbReference>
<dbReference type="OMA" id="VAMATWP"/>
<accession>A0A100XF24</accession>
<reference evidence="2 3" key="1">
    <citation type="journal article" date="2016" name="Genome Announc.">
        <title>Draft Genome Sequences of Five Rapidly Growing Mycobacterium Species, M. thermoresistibile, M. fortuitum subsp. acetamidolyticum, M. canariasense, M. brisbanense, and M. novocastrense.</title>
        <authorList>
            <person name="Katahira K."/>
            <person name="Ogura Y."/>
            <person name="Gotoh Y."/>
            <person name="Hayashi T."/>
        </authorList>
    </citation>
    <scope>NUCLEOTIDE SEQUENCE [LARGE SCALE GENOMIC DNA]</scope>
    <source>
        <strain evidence="2 3">JCM6362</strain>
    </source>
</reference>
<feature type="transmembrane region" description="Helical" evidence="1">
    <location>
        <begin position="6"/>
        <end position="24"/>
    </location>
</feature>
<dbReference type="AlphaFoldDB" id="A0A100XF24"/>
<evidence type="ECO:0008006" key="4">
    <source>
        <dbReference type="Google" id="ProtNLM"/>
    </source>
</evidence>
<reference evidence="3" key="2">
    <citation type="submission" date="2016-02" db="EMBL/GenBank/DDBJ databases">
        <title>Draft genome sequence of five rapidly growing Mycobacterium species.</title>
        <authorList>
            <person name="Katahira K."/>
            <person name="Gotou Y."/>
            <person name="Iida K."/>
            <person name="Ogura Y."/>
            <person name="Hayashi T."/>
        </authorList>
    </citation>
    <scope>NUCLEOTIDE SEQUENCE [LARGE SCALE GENOMIC DNA]</scope>
    <source>
        <strain evidence="3">JCM6362</strain>
    </source>
</reference>
<protein>
    <recommendedName>
        <fullName evidence="4">Integral membrane protein</fullName>
    </recommendedName>
</protein>
<sequence>MSGPIASPHLVSAPLGLLMIAAATEIGAGAGHPGRWVPAGLGVLAVVAGIWLRSAAGLAVLTAAAAILVVDPGLGFVAVSGAAASGYLVTRHTDSRAVIETLATTTGFLLGFLLAAVIAALLPARFAWLPLLAPPLTVAVYLVVVQPFCYSSYSETVSYPVRPSIST</sequence>
<evidence type="ECO:0000313" key="2">
    <source>
        <dbReference type="EMBL" id="GAT15193.1"/>
    </source>
</evidence>
<comment type="caution">
    <text evidence="2">The sequence shown here is derived from an EMBL/GenBank/DDBJ whole genome shotgun (WGS) entry which is preliminary data.</text>
</comment>
<dbReference type="RefSeq" id="WP_003927373.1">
    <property type="nucleotide sequence ID" value="NZ_BCTB01000013.1"/>
</dbReference>
<evidence type="ECO:0000256" key="1">
    <source>
        <dbReference type="SAM" id="Phobius"/>
    </source>
</evidence>
<keyword evidence="1" id="KW-0812">Transmembrane</keyword>
<organism evidence="2 3">
    <name type="scientific">Mycolicibacterium thermoresistibile</name>
    <name type="common">Mycobacterium thermoresistibile</name>
    <dbReference type="NCBI Taxonomy" id="1797"/>
    <lineage>
        <taxon>Bacteria</taxon>
        <taxon>Bacillati</taxon>
        <taxon>Actinomycetota</taxon>
        <taxon>Actinomycetes</taxon>
        <taxon>Mycobacteriales</taxon>
        <taxon>Mycobacteriaceae</taxon>
        <taxon>Mycolicibacterium</taxon>
    </lineage>
</organism>
<feature type="transmembrane region" description="Helical" evidence="1">
    <location>
        <begin position="58"/>
        <end position="89"/>
    </location>
</feature>
<dbReference type="EMBL" id="BCTB01000013">
    <property type="protein sequence ID" value="GAT15193.1"/>
    <property type="molecule type" value="Genomic_DNA"/>
</dbReference>